<feature type="transmembrane region" description="Helical" evidence="1">
    <location>
        <begin position="21"/>
        <end position="44"/>
    </location>
</feature>
<comment type="caution">
    <text evidence="2">The sequence shown here is derived from an EMBL/GenBank/DDBJ whole genome shotgun (WGS) entry which is preliminary data.</text>
</comment>
<proteinExistence type="predicted"/>
<reference evidence="2" key="1">
    <citation type="journal article" date="2020" name="mSystems">
        <title>Genome- and Community-Level Interaction Insights into Carbon Utilization and Element Cycling Functions of Hydrothermarchaeota in Hydrothermal Sediment.</title>
        <authorList>
            <person name="Zhou Z."/>
            <person name="Liu Y."/>
            <person name="Xu W."/>
            <person name="Pan J."/>
            <person name="Luo Z.H."/>
            <person name="Li M."/>
        </authorList>
    </citation>
    <scope>NUCLEOTIDE SEQUENCE [LARGE SCALE GENOMIC DNA]</scope>
    <source>
        <strain evidence="2">SpSt-966</strain>
    </source>
</reference>
<name>A0A7V3VSD1_9BACT</name>
<accession>A0A7V3VSD1</accession>
<evidence type="ECO:0000256" key="1">
    <source>
        <dbReference type="SAM" id="Phobius"/>
    </source>
</evidence>
<sequence length="119" mass="13317">MENVRVQSLERVEEKRSSLEGIGVIRATVIGVAVFGLLSVPLLFNIQTLKYNSEITNMTYETQKMNSQITDQKTLMNIFLQNNFPTSITFNENGQTFFVRSTNPDIKGDAQLAAKLAGQ</sequence>
<organism evidence="2">
    <name type="scientific">Mesoaciditoga lauensis</name>
    <dbReference type="NCBI Taxonomy" id="1495039"/>
    <lineage>
        <taxon>Bacteria</taxon>
        <taxon>Thermotogati</taxon>
        <taxon>Thermotogota</taxon>
        <taxon>Thermotogae</taxon>
        <taxon>Mesoaciditogales</taxon>
        <taxon>Mesoaciditogaceae</taxon>
        <taxon>Mesoaciditoga</taxon>
    </lineage>
</organism>
<dbReference type="EMBL" id="DTPE01000104">
    <property type="protein sequence ID" value="HGE74972.1"/>
    <property type="molecule type" value="Genomic_DNA"/>
</dbReference>
<dbReference type="AlphaFoldDB" id="A0A7V3VSD1"/>
<protein>
    <submittedName>
        <fullName evidence="2">Uncharacterized protein</fullName>
    </submittedName>
</protein>
<evidence type="ECO:0000313" key="2">
    <source>
        <dbReference type="EMBL" id="HGE74972.1"/>
    </source>
</evidence>
<keyword evidence="1" id="KW-1133">Transmembrane helix</keyword>
<gene>
    <name evidence="2" type="ORF">ENX73_02475</name>
</gene>
<keyword evidence="1" id="KW-0812">Transmembrane</keyword>
<keyword evidence="1" id="KW-0472">Membrane</keyword>